<organism evidence="3 4">
    <name type="scientific">Papaver somniferum</name>
    <name type="common">Opium poppy</name>
    <dbReference type="NCBI Taxonomy" id="3469"/>
    <lineage>
        <taxon>Eukaryota</taxon>
        <taxon>Viridiplantae</taxon>
        <taxon>Streptophyta</taxon>
        <taxon>Embryophyta</taxon>
        <taxon>Tracheophyta</taxon>
        <taxon>Spermatophyta</taxon>
        <taxon>Magnoliopsida</taxon>
        <taxon>Ranunculales</taxon>
        <taxon>Papaveraceae</taxon>
        <taxon>Papaveroideae</taxon>
        <taxon>Papaver</taxon>
    </lineage>
</organism>
<keyword evidence="4" id="KW-1185">Reference proteome</keyword>
<dbReference type="STRING" id="3469.A0A4Y7I9Y4"/>
<reference evidence="3 4" key="1">
    <citation type="journal article" date="2018" name="Science">
        <title>The opium poppy genome and morphinan production.</title>
        <authorList>
            <person name="Guo L."/>
            <person name="Winzer T."/>
            <person name="Yang X."/>
            <person name="Li Y."/>
            <person name="Ning Z."/>
            <person name="He Z."/>
            <person name="Teodor R."/>
            <person name="Lu Y."/>
            <person name="Bowser T.A."/>
            <person name="Graham I.A."/>
            <person name="Ye K."/>
        </authorList>
    </citation>
    <scope>NUCLEOTIDE SEQUENCE [LARGE SCALE GENOMIC DNA]</scope>
    <source>
        <strain evidence="4">cv. HN1</strain>
        <tissue evidence="3">Leaves</tissue>
    </source>
</reference>
<sequence length="73" mass="8247">MLCPTGFKCSKVQSVICMISNSTSVAEGMEEGEFSEVRGGMEECEICHWYAALEKDYEDVSSLLRDMSTEFYK</sequence>
<evidence type="ECO:0000313" key="3">
    <source>
        <dbReference type="EMBL" id="RZC44209.1"/>
    </source>
</evidence>
<feature type="non-terminal residue" evidence="3">
    <location>
        <position position="73"/>
    </location>
</feature>
<accession>A0A4Y7I9Y4</accession>
<keyword evidence="1" id="KW-0547">Nucleotide-binding</keyword>
<evidence type="ECO:0000256" key="1">
    <source>
        <dbReference type="ARBA" id="ARBA00022741"/>
    </source>
</evidence>
<dbReference type="Proteomes" id="UP000316621">
    <property type="component" value="Chromosome 1"/>
</dbReference>
<dbReference type="Gramene" id="RZC44209">
    <property type="protein sequence ID" value="RZC44209"/>
    <property type="gene ID" value="C5167_037149"/>
</dbReference>
<dbReference type="SUPFAM" id="SSF55307">
    <property type="entry name" value="Tubulin C-terminal domain-like"/>
    <property type="match status" value="1"/>
</dbReference>
<keyword evidence="2" id="KW-0342">GTP-binding</keyword>
<dbReference type="EMBL" id="CM010715">
    <property type="protein sequence ID" value="RZC44209.1"/>
    <property type="molecule type" value="Genomic_DNA"/>
</dbReference>
<name>A0A4Y7I9Y4_PAPSO</name>
<evidence type="ECO:0000256" key="2">
    <source>
        <dbReference type="ARBA" id="ARBA00023134"/>
    </source>
</evidence>
<dbReference type="AlphaFoldDB" id="A0A4Y7I9Y4"/>
<evidence type="ECO:0000313" key="4">
    <source>
        <dbReference type="Proteomes" id="UP000316621"/>
    </source>
</evidence>
<protein>
    <submittedName>
        <fullName evidence="3">Uncharacterized protein</fullName>
    </submittedName>
</protein>
<proteinExistence type="predicted"/>
<gene>
    <name evidence="3" type="ORF">C5167_037149</name>
</gene>
<dbReference type="GO" id="GO:0005525">
    <property type="term" value="F:GTP binding"/>
    <property type="evidence" value="ECO:0007669"/>
    <property type="project" value="UniProtKB-KW"/>
</dbReference>
<dbReference type="InterPro" id="IPR008280">
    <property type="entry name" value="Tub_FtsZ_C"/>
</dbReference>